<keyword evidence="2" id="KW-1185">Reference proteome</keyword>
<evidence type="ECO:0000313" key="1">
    <source>
        <dbReference type="EMBL" id="GBM24257.1"/>
    </source>
</evidence>
<reference evidence="1 2" key="1">
    <citation type="journal article" date="2019" name="Sci. Rep.">
        <title>Orb-weaving spider Araneus ventricosus genome elucidates the spidroin gene catalogue.</title>
        <authorList>
            <person name="Kono N."/>
            <person name="Nakamura H."/>
            <person name="Ohtoshi R."/>
            <person name="Moran D.A.P."/>
            <person name="Shinohara A."/>
            <person name="Yoshida Y."/>
            <person name="Fujiwara M."/>
            <person name="Mori M."/>
            <person name="Tomita M."/>
            <person name="Arakawa K."/>
        </authorList>
    </citation>
    <scope>NUCLEOTIDE SEQUENCE [LARGE SCALE GENOMIC DNA]</scope>
</reference>
<proteinExistence type="predicted"/>
<sequence length="270" mass="30217">MRCTARWIAPVYPIRRVTVAHDCYSSISARTRLLVMSHPRTRCPVPSRLPFASMFHQRTPVRIVCGAVPPLARTAITHQEAARTTSGLHFYVPSCGVYRRWLALICPIRRRVPPVLALLCLMRRETALALARAMSHQAARTTSGLHCYVPSCGVNRRWLALLCPIRRRVPPVACIMEINAVTLLVSHCYVPSGGRACPVVCIACSIMRRMNRRWLALLCPIRGPHGSHVATATPYSELRVPSTTCYSSIMRRDCRCSHYCPSGRRVPPVA</sequence>
<evidence type="ECO:0000313" key="2">
    <source>
        <dbReference type="Proteomes" id="UP000499080"/>
    </source>
</evidence>
<accession>A0A4Y2E690</accession>
<organism evidence="1 2">
    <name type="scientific">Araneus ventricosus</name>
    <name type="common">Orbweaver spider</name>
    <name type="synonym">Epeira ventricosa</name>
    <dbReference type="NCBI Taxonomy" id="182803"/>
    <lineage>
        <taxon>Eukaryota</taxon>
        <taxon>Metazoa</taxon>
        <taxon>Ecdysozoa</taxon>
        <taxon>Arthropoda</taxon>
        <taxon>Chelicerata</taxon>
        <taxon>Arachnida</taxon>
        <taxon>Araneae</taxon>
        <taxon>Araneomorphae</taxon>
        <taxon>Entelegynae</taxon>
        <taxon>Araneoidea</taxon>
        <taxon>Araneidae</taxon>
        <taxon>Araneus</taxon>
    </lineage>
</organism>
<comment type="caution">
    <text evidence="1">The sequence shown here is derived from an EMBL/GenBank/DDBJ whole genome shotgun (WGS) entry which is preliminary data.</text>
</comment>
<name>A0A4Y2E690_ARAVE</name>
<dbReference type="Proteomes" id="UP000499080">
    <property type="component" value="Unassembled WGS sequence"/>
</dbReference>
<gene>
    <name evidence="1" type="ORF">AVEN_22586_1</name>
</gene>
<dbReference type="AlphaFoldDB" id="A0A4Y2E690"/>
<dbReference type="EMBL" id="BGPR01000514">
    <property type="protein sequence ID" value="GBM24257.1"/>
    <property type="molecule type" value="Genomic_DNA"/>
</dbReference>
<protein>
    <submittedName>
        <fullName evidence="1">Uncharacterized protein</fullName>
    </submittedName>
</protein>